<dbReference type="PANTHER" id="PTHR11540">
    <property type="entry name" value="MALATE AND LACTATE DEHYDROGENASE"/>
    <property type="match status" value="1"/>
</dbReference>
<evidence type="ECO:0000256" key="2">
    <source>
        <dbReference type="ARBA" id="ARBA00011738"/>
    </source>
</evidence>
<feature type="binding site" evidence="10">
    <location>
        <position position="96"/>
    </location>
    <ligand>
        <name>NAD(+)</name>
        <dbReference type="ChEBI" id="CHEBI:57540"/>
    </ligand>
</feature>
<evidence type="ECO:0000256" key="9">
    <source>
        <dbReference type="PIRSR" id="PIRSR000102-2"/>
    </source>
</evidence>
<dbReference type="Pfam" id="PF02866">
    <property type="entry name" value="Ldh_1_C"/>
    <property type="match status" value="1"/>
</dbReference>
<feature type="domain" description="Lactate/malate dehydrogenase C-terminal" evidence="14">
    <location>
        <begin position="149"/>
        <end position="334"/>
    </location>
</feature>
<dbReference type="FunFam" id="3.90.110.10:FF:000001">
    <property type="entry name" value="Malate dehydrogenase"/>
    <property type="match status" value="1"/>
</dbReference>
<evidence type="ECO:0000313" key="16">
    <source>
        <dbReference type="Proteomes" id="UP000663850"/>
    </source>
</evidence>
<keyword evidence="4 12" id="KW-0816">Tricarboxylic acid cycle</keyword>
<dbReference type="PIRSF" id="PIRSF000102">
    <property type="entry name" value="Lac_mal_DH"/>
    <property type="match status" value="1"/>
</dbReference>
<evidence type="ECO:0000256" key="4">
    <source>
        <dbReference type="ARBA" id="ARBA00022532"/>
    </source>
</evidence>
<name>A0A8H3AFI2_9AGAM</name>
<dbReference type="AlphaFoldDB" id="A0A8H3AFI2"/>
<evidence type="ECO:0000256" key="8">
    <source>
        <dbReference type="PIRSR" id="PIRSR000102-1"/>
    </source>
</evidence>
<dbReference type="EMBL" id="CAJMWZ010000681">
    <property type="protein sequence ID" value="CAE6423288.1"/>
    <property type="molecule type" value="Genomic_DNA"/>
</dbReference>
<dbReference type="EC" id="1.1.1.37" evidence="3 12"/>
<dbReference type="InterPro" id="IPR001236">
    <property type="entry name" value="Lactate/malate_DH_N"/>
</dbReference>
<dbReference type="NCBIfam" id="TIGR01772">
    <property type="entry name" value="MDH_euk_gproteo"/>
    <property type="match status" value="1"/>
</dbReference>
<feature type="binding site" evidence="9">
    <location>
        <position position="83"/>
    </location>
    <ligand>
        <name>substrate</name>
    </ligand>
</feature>
<feature type="binding site" evidence="9">
    <location>
        <position position="155"/>
    </location>
    <ligand>
        <name>substrate</name>
    </ligand>
</feature>
<feature type="domain" description="Lactate/malate dehydrogenase N-terminal" evidence="13">
    <location>
        <begin position="4"/>
        <end position="147"/>
    </location>
</feature>
<dbReference type="CDD" id="cd01337">
    <property type="entry name" value="MDH_glyoxysomal_mitochondrial"/>
    <property type="match status" value="1"/>
</dbReference>
<dbReference type="Gene3D" id="3.40.50.720">
    <property type="entry name" value="NAD(P)-binding Rossmann-like Domain"/>
    <property type="match status" value="1"/>
</dbReference>
<feature type="binding site" evidence="9">
    <location>
        <position position="89"/>
    </location>
    <ligand>
        <name>substrate</name>
    </ligand>
</feature>
<reference evidence="15" key="1">
    <citation type="submission" date="2021-01" db="EMBL/GenBank/DDBJ databases">
        <authorList>
            <person name="Kaushik A."/>
        </authorList>
    </citation>
    <scope>NUCLEOTIDE SEQUENCE</scope>
    <source>
        <strain evidence="15">Type strain: AG8-Rh-89/</strain>
    </source>
</reference>
<comment type="catalytic activity">
    <reaction evidence="7 12">
        <text>(S)-malate + NAD(+) = oxaloacetate + NADH + H(+)</text>
        <dbReference type="Rhea" id="RHEA:21432"/>
        <dbReference type="ChEBI" id="CHEBI:15378"/>
        <dbReference type="ChEBI" id="CHEBI:15589"/>
        <dbReference type="ChEBI" id="CHEBI:16452"/>
        <dbReference type="ChEBI" id="CHEBI:57540"/>
        <dbReference type="ChEBI" id="CHEBI:57945"/>
        <dbReference type="EC" id="1.1.1.37"/>
    </reaction>
</comment>
<dbReference type="InterPro" id="IPR022383">
    <property type="entry name" value="Lactate/malate_DH_C"/>
</dbReference>
<dbReference type="SUPFAM" id="SSF51735">
    <property type="entry name" value="NAD(P)-binding Rossmann-fold domains"/>
    <property type="match status" value="1"/>
</dbReference>
<comment type="subunit">
    <text evidence="2">Homodimer.</text>
</comment>
<organism evidence="15 16">
    <name type="scientific">Rhizoctonia solani</name>
    <dbReference type="NCBI Taxonomy" id="456999"/>
    <lineage>
        <taxon>Eukaryota</taxon>
        <taxon>Fungi</taxon>
        <taxon>Dikarya</taxon>
        <taxon>Basidiomycota</taxon>
        <taxon>Agaricomycotina</taxon>
        <taxon>Agaricomycetes</taxon>
        <taxon>Cantharellales</taxon>
        <taxon>Ceratobasidiaceae</taxon>
        <taxon>Rhizoctonia</taxon>
    </lineage>
</organism>
<dbReference type="GO" id="GO:0006099">
    <property type="term" value="P:tricarboxylic acid cycle"/>
    <property type="evidence" value="ECO:0007669"/>
    <property type="project" value="UniProtKB-KW"/>
</dbReference>
<keyword evidence="6 10" id="KW-0520">NAD</keyword>
<proteinExistence type="inferred from homology"/>
<feature type="binding site" evidence="10">
    <location>
        <position position="240"/>
    </location>
    <ligand>
        <name>NAD(+)</name>
        <dbReference type="ChEBI" id="CHEBI:57540"/>
    </ligand>
</feature>
<dbReference type="Gene3D" id="3.90.110.10">
    <property type="entry name" value="Lactate dehydrogenase/glycoside hydrolase, family 4, C-terminal"/>
    <property type="match status" value="1"/>
</dbReference>
<evidence type="ECO:0000256" key="7">
    <source>
        <dbReference type="ARBA" id="ARBA00048313"/>
    </source>
</evidence>
<dbReference type="InterPro" id="IPR036291">
    <property type="entry name" value="NAD(P)-bd_dom_sf"/>
</dbReference>
<comment type="caution">
    <text evidence="15">The sequence shown here is derived from an EMBL/GenBank/DDBJ whole genome shotgun (WGS) entry which is preliminary data.</text>
</comment>
<dbReference type="GO" id="GO:0005829">
    <property type="term" value="C:cytosol"/>
    <property type="evidence" value="ECO:0007669"/>
    <property type="project" value="TreeGrafter"/>
</dbReference>
<dbReference type="GO" id="GO:0030060">
    <property type="term" value="F:L-malate dehydrogenase (NAD+) activity"/>
    <property type="evidence" value="ECO:0007669"/>
    <property type="project" value="UniProtKB-EC"/>
</dbReference>
<dbReference type="InterPro" id="IPR015955">
    <property type="entry name" value="Lactate_DH/Glyco_Ohase_4_C"/>
</dbReference>
<feature type="active site" description="Proton acceptor" evidence="8">
    <location>
        <position position="187"/>
    </location>
</feature>
<dbReference type="InterPro" id="IPR001252">
    <property type="entry name" value="Malate_DH_AS"/>
</dbReference>
<dbReference type="InterPro" id="IPR010097">
    <property type="entry name" value="Malate_DH_type1"/>
</dbReference>
<evidence type="ECO:0000256" key="5">
    <source>
        <dbReference type="ARBA" id="ARBA00023002"/>
    </source>
</evidence>
<dbReference type="PANTHER" id="PTHR11540:SF16">
    <property type="entry name" value="MALATE DEHYDROGENASE, MITOCHONDRIAL"/>
    <property type="match status" value="1"/>
</dbReference>
<dbReference type="Pfam" id="PF00056">
    <property type="entry name" value="Ldh_1_N"/>
    <property type="match status" value="1"/>
</dbReference>
<comment type="similarity">
    <text evidence="1">Belongs to the LDH/MDH superfamily. MDH type 1 family.</text>
</comment>
<dbReference type="Proteomes" id="UP000663850">
    <property type="component" value="Unassembled WGS sequence"/>
</dbReference>
<feature type="binding site" evidence="10">
    <location>
        <begin position="9"/>
        <end position="15"/>
    </location>
    <ligand>
        <name>NAD(+)</name>
        <dbReference type="ChEBI" id="CHEBI:57540"/>
    </ligand>
</feature>
<evidence type="ECO:0000256" key="6">
    <source>
        <dbReference type="ARBA" id="ARBA00023027"/>
    </source>
</evidence>
<dbReference type="SUPFAM" id="SSF56327">
    <property type="entry name" value="LDH C-terminal domain-like"/>
    <property type="match status" value="1"/>
</dbReference>
<dbReference type="PROSITE" id="PS00068">
    <property type="entry name" value="MDH"/>
    <property type="match status" value="1"/>
</dbReference>
<evidence type="ECO:0000256" key="10">
    <source>
        <dbReference type="PIRSR" id="PIRSR000102-3"/>
    </source>
</evidence>
<evidence type="ECO:0000313" key="15">
    <source>
        <dbReference type="EMBL" id="CAE6423288.1"/>
    </source>
</evidence>
<accession>A0A8H3AFI2</accession>
<gene>
    <name evidence="15" type="ORF">RDB_LOCUS12280</name>
</gene>
<evidence type="ECO:0000259" key="14">
    <source>
        <dbReference type="Pfam" id="PF02866"/>
    </source>
</evidence>
<evidence type="ECO:0000256" key="3">
    <source>
        <dbReference type="ARBA" id="ARBA00012995"/>
    </source>
</evidence>
<dbReference type="FunFam" id="3.40.50.720:FF:000013">
    <property type="entry name" value="Malate dehydrogenase"/>
    <property type="match status" value="1"/>
</dbReference>
<keyword evidence="5 11" id="KW-0560">Oxidoreductase</keyword>
<dbReference type="InterPro" id="IPR001557">
    <property type="entry name" value="L-lactate/malate_DH"/>
</dbReference>
<evidence type="ECO:0000256" key="12">
    <source>
        <dbReference type="RuleBase" id="RU003405"/>
    </source>
</evidence>
<feature type="binding site" evidence="10">
    <location>
        <begin position="119"/>
        <end position="121"/>
    </location>
    <ligand>
        <name>NAD(+)</name>
        <dbReference type="ChEBI" id="CHEBI:57540"/>
    </ligand>
</feature>
<feature type="binding site" evidence="10">
    <location>
        <position position="35"/>
    </location>
    <ligand>
        <name>NAD(+)</name>
        <dbReference type="ChEBI" id="CHEBI:57540"/>
    </ligand>
</feature>
<sequence>MSLKAVVLGAAGGIGQPLSLLLKANPAITKLALFDIVNTPGVAADLSHIDTPAIVQGYLPPDDGLAKALTGADIVVIPAGVPRKPGMSRDDLFKINAGIIRDLAIGVATNAPKAFVLVISNPVNSTVPIVAEVFKKHGVFDPKRLFGVTTLDVVRASTFIAAVAGSPSAAPTYTKAPTYTVPVVGGHSGVTIIPLLSQATPSLPSGTPQADIETLTKRIQFGGDEVVKAKDGAGSATLSMAYAAAEFTTAVLKGLKGEDVIVPSYVHLTADIEGGKALQSEIGAELQYFSTRIKLGPNGVEKILPLGNLSEYETGLVNAAIPELKDNITKGINFIESSKL</sequence>
<evidence type="ECO:0000259" key="13">
    <source>
        <dbReference type="Pfam" id="PF00056"/>
    </source>
</evidence>
<evidence type="ECO:0000256" key="1">
    <source>
        <dbReference type="ARBA" id="ARBA00008824"/>
    </source>
</evidence>
<evidence type="ECO:0000256" key="11">
    <source>
        <dbReference type="RuleBase" id="RU003369"/>
    </source>
</evidence>
<protein>
    <recommendedName>
        <fullName evidence="3 12">Malate dehydrogenase</fullName>
        <ecNumber evidence="3 12">1.1.1.37</ecNumber>
    </recommendedName>
</protein>
<dbReference type="GO" id="GO:0006108">
    <property type="term" value="P:malate metabolic process"/>
    <property type="evidence" value="ECO:0007669"/>
    <property type="project" value="InterPro"/>
</dbReference>
<feature type="binding site" evidence="9">
    <location>
        <position position="121"/>
    </location>
    <ligand>
        <name>substrate</name>
    </ligand>
</feature>